<comment type="caution">
    <text evidence="2">The sequence shown here is derived from an EMBL/GenBank/DDBJ whole genome shotgun (WGS) entry which is preliminary data.</text>
</comment>
<dbReference type="InterPro" id="IPR053772">
    <property type="entry name" value="At1g61320/At1g61330-like"/>
</dbReference>
<evidence type="ECO:0000313" key="2">
    <source>
        <dbReference type="EMBL" id="CAD6226827.1"/>
    </source>
</evidence>
<protein>
    <recommendedName>
        <fullName evidence="1">At1g61320/AtMIF1 LRR domain-containing protein</fullName>
    </recommendedName>
</protein>
<keyword evidence="3" id="KW-1185">Reference proteome</keyword>
<dbReference type="PANTHER" id="PTHR34145:SF28">
    <property type="entry name" value="F-BOX DOMAIN-CONTAINING PROTEIN"/>
    <property type="match status" value="1"/>
</dbReference>
<dbReference type="SUPFAM" id="SSF52047">
    <property type="entry name" value="RNI-like"/>
    <property type="match status" value="1"/>
</dbReference>
<sequence>MKGKGPRSEQADRFAGVVRTVLCHHGGVGVNRLFFALPLTCCCHAAELDQVMEFVAAARTRHLGFSLANNHCSEHAGPPYDFPHWRFAGGHLQRLLLCEVGLAMAPQRNLEGLAQLTYLDLTCVAVDDGGVANILSTCGALITLYLQQCQQLVRVNMSHARLRVLDVRQCGNLKSITIQSSTLIQLVYKGHKVDIKYGHTPAILKLRILFCMANECPLDCVGSAGALPNLKQLFLEFPSPLHAATSTQLQGVQHNCWFAGLNQIVLLLKTPWKELISSVAYLLIATPLVKELRVETYSNLPASPPNSLMIQWPQRCSMKKLQSIIIGGFSGEPELMELTFFLLQRSPALRTLAIDTHRRHLQPGYKAWNREACLKREEAEDHVRCYYARGVAWTDLVPKIQSTVKFTIL</sequence>
<dbReference type="PANTHER" id="PTHR34145">
    <property type="entry name" value="OS02G0105600 PROTEIN"/>
    <property type="match status" value="1"/>
</dbReference>
<evidence type="ECO:0000259" key="1">
    <source>
        <dbReference type="Pfam" id="PF23622"/>
    </source>
</evidence>
<reference evidence="2" key="1">
    <citation type="submission" date="2020-10" db="EMBL/GenBank/DDBJ databases">
        <authorList>
            <person name="Han B."/>
            <person name="Lu T."/>
            <person name="Zhao Q."/>
            <person name="Huang X."/>
            <person name="Zhao Y."/>
        </authorList>
    </citation>
    <scope>NUCLEOTIDE SEQUENCE</scope>
</reference>
<dbReference type="Gene3D" id="3.80.10.10">
    <property type="entry name" value="Ribonuclease Inhibitor"/>
    <property type="match status" value="1"/>
</dbReference>
<dbReference type="OrthoDB" id="680793at2759"/>
<proteinExistence type="predicted"/>
<dbReference type="Pfam" id="PF23622">
    <property type="entry name" value="LRR_At1g61320_AtMIF1"/>
    <property type="match status" value="1"/>
</dbReference>
<dbReference type="AlphaFoldDB" id="A0A811NNW9"/>
<feature type="domain" description="At1g61320/AtMIF1 LRR" evidence="1">
    <location>
        <begin position="21"/>
        <end position="409"/>
    </location>
</feature>
<dbReference type="EMBL" id="CAJGYO010000004">
    <property type="protein sequence ID" value="CAD6226827.1"/>
    <property type="molecule type" value="Genomic_DNA"/>
</dbReference>
<dbReference type="Proteomes" id="UP000604825">
    <property type="component" value="Unassembled WGS sequence"/>
</dbReference>
<dbReference type="InterPro" id="IPR032675">
    <property type="entry name" value="LRR_dom_sf"/>
</dbReference>
<organism evidence="2 3">
    <name type="scientific">Miscanthus lutarioriparius</name>
    <dbReference type="NCBI Taxonomy" id="422564"/>
    <lineage>
        <taxon>Eukaryota</taxon>
        <taxon>Viridiplantae</taxon>
        <taxon>Streptophyta</taxon>
        <taxon>Embryophyta</taxon>
        <taxon>Tracheophyta</taxon>
        <taxon>Spermatophyta</taxon>
        <taxon>Magnoliopsida</taxon>
        <taxon>Liliopsida</taxon>
        <taxon>Poales</taxon>
        <taxon>Poaceae</taxon>
        <taxon>PACMAD clade</taxon>
        <taxon>Panicoideae</taxon>
        <taxon>Andropogonodae</taxon>
        <taxon>Andropogoneae</taxon>
        <taxon>Saccharinae</taxon>
        <taxon>Miscanthus</taxon>
    </lineage>
</organism>
<dbReference type="InterPro" id="IPR055357">
    <property type="entry name" value="LRR_At1g61320_AtMIF1"/>
</dbReference>
<evidence type="ECO:0000313" key="3">
    <source>
        <dbReference type="Proteomes" id="UP000604825"/>
    </source>
</evidence>
<accession>A0A811NNW9</accession>
<gene>
    <name evidence="2" type="ORF">NCGR_LOCUS18522</name>
</gene>
<name>A0A811NNW9_9POAL</name>